<protein>
    <submittedName>
        <fullName evidence="4">Uncharacterized protein</fullName>
    </submittedName>
</protein>
<dbReference type="GO" id="GO:1990234">
    <property type="term" value="C:transferase complex"/>
    <property type="evidence" value="ECO:0007669"/>
    <property type="project" value="UniProtKB-ARBA"/>
</dbReference>
<dbReference type="PRINTS" id="PR00320">
    <property type="entry name" value="GPROTEINBRPT"/>
</dbReference>
<evidence type="ECO:0000313" key="5">
    <source>
        <dbReference type="Proteomes" id="UP000054097"/>
    </source>
</evidence>
<dbReference type="Proteomes" id="UP000054097">
    <property type="component" value="Unassembled WGS sequence"/>
</dbReference>
<dbReference type="InterPro" id="IPR020472">
    <property type="entry name" value="WD40_PAC1"/>
</dbReference>
<keyword evidence="2" id="KW-0677">Repeat</keyword>
<dbReference type="AlphaFoldDB" id="A0A0C3BJR0"/>
<dbReference type="InterPro" id="IPR019775">
    <property type="entry name" value="WD40_repeat_CS"/>
</dbReference>
<evidence type="ECO:0000256" key="1">
    <source>
        <dbReference type="ARBA" id="ARBA00022574"/>
    </source>
</evidence>
<dbReference type="InterPro" id="IPR001680">
    <property type="entry name" value="WD40_rpt"/>
</dbReference>
<dbReference type="GO" id="GO:0005634">
    <property type="term" value="C:nucleus"/>
    <property type="evidence" value="ECO:0007669"/>
    <property type="project" value="TreeGrafter"/>
</dbReference>
<organism evidence="4 5">
    <name type="scientific">Serendipita vermifera MAFF 305830</name>
    <dbReference type="NCBI Taxonomy" id="933852"/>
    <lineage>
        <taxon>Eukaryota</taxon>
        <taxon>Fungi</taxon>
        <taxon>Dikarya</taxon>
        <taxon>Basidiomycota</taxon>
        <taxon>Agaricomycotina</taxon>
        <taxon>Agaricomycetes</taxon>
        <taxon>Sebacinales</taxon>
        <taxon>Serendipitaceae</taxon>
        <taxon>Serendipita</taxon>
    </lineage>
</organism>
<dbReference type="PROSITE" id="PS50294">
    <property type="entry name" value="WD_REPEATS_REGION"/>
    <property type="match status" value="7"/>
</dbReference>
<dbReference type="HOGENOM" id="CLU_000288_57_32_1"/>
<feature type="repeat" description="WD" evidence="3">
    <location>
        <begin position="56"/>
        <end position="88"/>
    </location>
</feature>
<feature type="repeat" description="WD" evidence="3">
    <location>
        <begin position="133"/>
        <end position="174"/>
    </location>
</feature>
<dbReference type="PANTHER" id="PTHR22847:SF637">
    <property type="entry name" value="WD REPEAT DOMAIN 5B"/>
    <property type="match status" value="1"/>
</dbReference>
<keyword evidence="5" id="KW-1185">Reference proteome</keyword>
<dbReference type="PANTHER" id="PTHR22847">
    <property type="entry name" value="WD40 REPEAT PROTEIN"/>
    <property type="match status" value="1"/>
</dbReference>
<dbReference type="InterPro" id="IPR036322">
    <property type="entry name" value="WD40_repeat_dom_sf"/>
</dbReference>
<proteinExistence type="predicted"/>
<feature type="repeat" description="WD" evidence="3">
    <location>
        <begin position="219"/>
        <end position="251"/>
    </location>
</feature>
<dbReference type="InterPro" id="IPR015943">
    <property type="entry name" value="WD40/YVTN_repeat-like_dom_sf"/>
</dbReference>
<name>A0A0C3BJR0_SERVB</name>
<dbReference type="STRING" id="933852.A0A0C3BJR0"/>
<dbReference type="OrthoDB" id="538223at2759"/>
<feature type="repeat" description="WD" evidence="3">
    <location>
        <begin position="287"/>
        <end position="319"/>
    </location>
</feature>
<sequence>MSGTNTEQDDHITYFEGGSGAISNIEENLLQERLNPVDNASYQDDCGCMSGTRTHSVAYSPDGRNIVSGSSDDTIRIWDAKAGILVKGPLKGDTFRVNSVAYSPDSRHIASGCGDFKVRIWDAATGILIGEPFEGHRFRVSSIIYSSDGRKIVSGSHDRTIRIWDVATGKQIGEPLTGHTKSVTSVAYSPDNQRIVSGSYDGTIRVWDVTTGSSVGDVLATHSKGVASVAYSPDGQKIVSCSYDCTIRQWDAAVAYSPDGRNIVSGSSDNTIRIWNAAIGAPVGEPLKGHTNFVTSVAYSPDGRNIVSGSYDHTVRVWDALQIPNNIPTSSGPFSLPPQISDKVLLNSSGPNTVSSITLNSKAINPKGWVRCDNGILLWVPEDCRHGVTSQAIRTFPPEAWQRRVRLDLSDFKYGDSWVDVYTGM</sequence>
<gene>
    <name evidence="4" type="ORF">M408DRAFT_326926</name>
</gene>
<keyword evidence="1 3" id="KW-0853">WD repeat</keyword>
<feature type="repeat" description="WD" evidence="3">
    <location>
        <begin position="253"/>
        <end position="276"/>
    </location>
</feature>
<dbReference type="PROSITE" id="PS00678">
    <property type="entry name" value="WD_REPEATS_1"/>
    <property type="match status" value="3"/>
</dbReference>
<evidence type="ECO:0000256" key="3">
    <source>
        <dbReference type="PROSITE-ProRule" id="PRU00221"/>
    </source>
</evidence>
<dbReference type="PROSITE" id="PS50082">
    <property type="entry name" value="WD_REPEATS_2"/>
    <property type="match status" value="7"/>
</dbReference>
<dbReference type="Gene3D" id="2.130.10.10">
    <property type="entry name" value="YVTN repeat-like/Quinoprotein amine dehydrogenase"/>
    <property type="match status" value="3"/>
</dbReference>
<dbReference type="CDD" id="cd00200">
    <property type="entry name" value="WD40"/>
    <property type="match status" value="1"/>
</dbReference>
<feature type="repeat" description="WD" evidence="3">
    <location>
        <begin position="90"/>
        <end position="131"/>
    </location>
</feature>
<evidence type="ECO:0000256" key="2">
    <source>
        <dbReference type="ARBA" id="ARBA00022737"/>
    </source>
</evidence>
<reference evidence="4 5" key="1">
    <citation type="submission" date="2014-04" db="EMBL/GenBank/DDBJ databases">
        <authorList>
            <consortium name="DOE Joint Genome Institute"/>
            <person name="Kuo A."/>
            <person name="Zuccaro A."/>
            <person name="Kohler A."/>
            <person name="Nagy L.G."/>
            <person name="Floudas D."/>
            <person name="Copeland A."/>
            <person name="Barry K.W."/>
            <person name="Cichocki N."/>
            <person name="Veneault-Fourrey C."/>
            <person name="LaButti K."/>
            <person name="Lindquist E.A."/>
            <person name="Lipzen A."/>
            <person name="Lundell T."/>
            <person name="Morin E."/>
            <person name="Murat C."/>
            <person name="Sun H."/>
            <person name="Tunlid A."/>
            <person name="Henrissat B."/>
            <person name="Grigoriev I.V."/>
            <person name="Hibbett D.S."/>
            <person name="Martin F."/>
            <person name="Nordberg H.P."/>
            <person name="Cantor M.N."/>
            <person name="Hua S.X."/>
        </authorList>
    </citation>
    <scope>NUCLEOTIDE SEQUENCE [LARGE SCALE GENOMIC DNA]</scope>
    <source>
        <strain evidence="4 5">MAFF 305830</strain>
    </source>
</reference>
<dbReference type="Pfam" id="PF00400">
    <property type="entry name" value="WD40"/>
    <property type="match status" value="7"/>
</dbReference>
<reference evidence="5" key="2">
    <citation type="submission" date="2015-01" db="EMBL/GenBank/DDBJ databases">
        <title>Evolutionary Origins and Diversification of the Mycorrhizal Mutualists.</title>
        <authorList>
            <consortium name="DOE Joint Genome Institute"/>
            <consortium name="Mycorrhizal Genomics Consortium"/>
            <person name="Kohler A."/>
            <person name="Kuo A."/>
            <person name="Nagy L.G."/>
            <person name="Floudas D."/>
            <person name="Copeland A."/>
            <person name="Barry K.W."/>
            <person name="Cichocki N."/>
            <person name="Veneault-Fourrey C."/>
            <person name="LaButti K."/>
            <person name="Lindquist E.A."/>
            <person name="Lipzen A."/>
            <person name="Lundell T."/>
            <person name="Morin E."/>
            <person name="Murat C."/>
            <person name="Riley R."/>
            <person name="Ohm R."/>
            <person name="Sun H."/>
            <person name="Tunlid A."/>
            <person name="Henrissat B."/>
            <person name="Grigoriev I.V."/>
            <person name="Hibbett D.S."/>
            <person name="Martin F."/>
        </authorList>
    </citation>
    <scope>NUCLEOTIDE SEQUENCE [LARGE SCALE GENOMIC DNA]</scope>
    <source>
        <strain evidence="5">MAFF 305830</strain>
    </source>
</reference>
<accession>A0A0C3BJR0</accession>
<dbReference type="SMART" id="SM00320">
    <property type="entry name" value="WD40"/>
    <property type="match status" value="7"/>
</dbReference>
<dbReference type="EMBL" id="KN824280">
    <property type="protein sequence ID" value="KIM32319.1"/>
    <property type="molecule type" value="Genomic_DNA"/>
</dbReference>
<evidence type="ECO:0000313" key="4">
    <source>
        <dbReference type="EMBL" id="KIM32319.1"/>
    </source>
</evidence>
<feature type="repeat" description="WD" evidence="3">
    <location>
        <begin position="176"/>
        <end position="217"/>
    </location>
</feature>
<dbReference type="SUPFAM" id="SSF50978">
    <property type="entry name" value="WD40 repeat-like"/>
    <property type="match status" value="1"/>
</dbReference>